<sequence>MAKKNVNNMSFLDHLEDLRWHLIRICLAIIVCGAVAFAFKSFIFNVIIFGPSKMSFPTYEWLCSMANFVGIEDSTFCGEELPFILQSRTMAGQFSAHIWTSIYAGFIISFPYFIHQVWQFISPGMKSTERKHSRGFIIVSSLLFFTGVLFGYYIITPLSINFLGTYQISEQVKNNFDISSYIGLLRASVIASGFIFELPIIIYFLTKVGLVTPEFLRKYRKFALVIVLILSAVITPPDVASQIIVAIPILVLYEISIYISKFVLRKQNRKIKKDVRSNNRV</sequence>
<dbReference type="RefSeq" id="WP_148368037.1">
    <property type="nucleotide sequence ID" value="NZ_VSKM01000001.1"/>
</dbReference>
<protein>
    <recommendedName>
        <fullName evidence="5">Sec-independent protein translocase protein TatC</fullName>
    </recommendedName>
</protein>
<feature type="transmembrane region" description="Helical" evidence="5">
    <location>
        <begin position="96"/>
        <end position="114"/>
    </location>
</feature>
<feature type="transmembrane region" description="Helical" evidence="5">
    <location>
        <begin position="135"/>
        <end position="155"/>
    </location>
</feature>
<dbReference type="GO" id="GO:0033281">
    <property type="term" value="C:TAT protein transport complex"/>
    <property type="evidence" value="ECO:0007669"/>
    <property type="project" value="UniProtKB-UniRule"/>
</dbReference>
<comment type="similarity">
    <text evidence="5">Belongs to the TatC family.</text>
</comment>
<evidence type="ECO:0000313" key="6">
    <source>
        <dbReference type="EMBL" id="TYB80145.1"/>
    </source>
</evidence>
<gene>
    <name evidence="5 6" type="primary">tatC</name>
    <name evidence="6" type="ORF">ES676_00295</name>
</gene>
<keyword evidence="5" id="KW-1003">Cell membrane</keyword>
<feature type="transmembrane region" description="Helical" evidence="5">
    <location>
        <begin position="184"/>
        <end position="206"/>
    </location>
</feature>
<reference evidence="6 7" key="1">
    <citation type="submission" date="2019-08" db="EMBL/GenBank/DDBJ databases">
        <title>Genomes of Antarctic Bizionia species.</title>
        <authorList>
            <person name="Bowman J.P."/>
        </authorList>
    </citation>
    <scope>NUCLEOTIDE SEQUENCE [LARGE SCALE GENOMIC DNA]</scope>
    <source>
        <strain evidence="6 7">HFD</strain>
    </source>
</reference>
<organism evidence="6 7">
    <name type="scientific">Bizionia saleffrena</name>
    <dbReference type="NCBI Taxonomy" id="291189"/>
    <lineage>
        <taxon>Bacteria</taxon>
        <taxon>Pseudomonadati</taxon>
        <taxon>Bacteroidota</taxon>
        <taxon>Flavobacteriia</taxon>
        <taxon>Flavobacteriales</taxon>
        <taxon>Flavobacteriaceae</taxon>
        <taxon>Bizionia</taxon>
    </lineage>
</organism>
<evidence type="ECO:0000256" key="4">
    <source>
        <dbReference type="ARBA" id="ARBA00023136"/>
    </source>
</evidence>
<evidence type="ECO:0000256" key="3">
    <source>
        <dbReference type="ARBA" id="ARBA00022989"/>
    </source>
</evidence>
<keyword evidence="4 5" id="KW-0472">Membrane</keyword>
<name>A0A8H2LFL9_9FLAO</name>
<keyword evidence="5" id="KW-0653">Protein transport</keyword>
<dbReference type="GO" id="GO:0065002">
    <property type="term" value="P:intracellular protein transmembrane transport"/>
    <property type="evidence" value="ECO:0007669"/>
    <property type="project" value="TreeGrafter"/>
</dbReference>
<dbReference type="PANTHER" id="PTHR30371">
    <property type="entry name" value="SEC-INDEPENDENT PROTEIN TRANSLOCASE PROTEIN TATC"/>
    <property type="match status" value="1"/>
</dbReference>
<evidence type="ECO:0000313" key="7">
    <source>
        <dbReference type="Proteomes" id="UP000323324"/>
    </source>
</evidence>
<dbReference type="PRINTS" id="PR01840">
    <property type="entry name" value="TATCFAMILY"/>
</dbReference>
<evidence type="ECO:0000256" key="2">
    <source>
        <dbReference type="ARBA" id="ARBA00022692"/>
    </source>
</evidence>
<feature type="transmembrane region" description="Helical" evidence="5">
    <location>
        <begin position="243"/>
        <end position="264"/>
    </location>
</feature>
<feature type="transmembrane region" description="Helical" evidence="5">
    <location>
        <begin position="21"/>
        <end position="49"/>
    </location>
</feature>
<accession>A0A8H2LFL9</accession>
<dbReference type="NCBIfam" id="TIGR00945">
    <property type="entry name" value="tatC"/>
    <property type="match status" value="1"/>
</dbReference>
<dbReference type="PANTHER" id="PTHR30371:SF0">
    <property type="entry name" value="SEC-INDEPENDENT PROTEIN TRANSLOCASE PROTEIN TATC, CHLOROPLASTIC-RELATED"/>
    <property type="match status" value="1"/>
</dbReference>
<keyword evidence="5" id="KW-0811">Translocation</keyword>
<feature type="transmembrane region" description="Helical" evidence="5">
    <location>
        <begin position="218"/>
        <end position="237"/>
    </location>
</feature>
<comment type="subcellular location">
    <subcellularLocation>
        <location evidence="5">Cell membrane</location>
        <topology evidence="5">Multi-pass membrane protein</topology>
    </subcellularLocation>
    <subcellularLocation>
        <location evidence="1">Membrane</location>
        <topology evidence="1">Multi-pass membrane protein</topology>
    </subcellularLocation>
</comment>
<evidence type="ECO:0000256" key="1">
    <source>
        <dbReference type="ARBA" id="ARBA00004141"/>
    </source>
</evidence>
<dbReference type="InterPro" id="IPR002033">
    <property type="entry name" value="TatC"/>
</dbReference>
<keyword evidence="3 5" id="KW-1133">Transmembrane helix</keyword>
<dbReference type="HAMAP" id="MF_00902">
    <property type="entry name" value="TatC"/>
    <property type="match status" value="1"/>
</dbReference>
<comment type="caution">
    <text evidence="6">The sequence shown here is derived from an EMBL/GenBank/DDBJ whole genome shotgun (WGS) entry which is preliminary data.</text>
</comment>
<dbReference type="EMBL" id="VSKM01000001">
    <property type="protein sequence ID" value="TYB80145.1"/>
    <property type="molecule type" value="Genomic_DNA"/>
</dbReference>
<comment type="subunit">
    <text evidence="5">Forms a complex with TatA.</text>
</comment>
<keyword evidence="5" id="KW-0813">Transport</keyword>
<dbReference type="GO" id="GO:0009977">
    <property type="term" value="F:proton motive force dependent protein transmembrane transporter activity"/>
    <property type="evidence" value="ECO:0007669"/>
    <property type="project" value="TreeGrafter"/>
</dbReference>
<proteinExistence type="inferred from homology"/>
<comment type="function">
    <text evidence="5">Part of the twin-arginine translocation (Tat) system that transports large folded proteins containing a characteristic twin-arginine motif in their signal peptide across membranes.</text>
</comment>
<dbReference type="GO" id="GO:0043953">
    <property type="term" value="P:protein transport by the Tat complex"/>
    <property type="evidence" value="ECO:0007669"/>
    <property type="project" value="UniProtKB-UniRule"/>
</dbReference>
<keyword evidence="7" id="KW-1185">Reference proteome</keyword>
<keyword evidence="2 5" id="KW-0812">Transmembrane</keyword>
<dbReference type="Proteomes" id="UP000323324">
    <property type="component" value="Unassembled WGS sequence"/>
</dbReference>
<dbReference type="Pfam" id="PF00902">
    <property type="entry name" value="TatC"/>
    <property type="match status" value="1"/>
</dbReference>
<evidence type="ECO:0000256" key="5">
    <source>
        <dbReference type="HAMAP-Rule" id="MF_00902"/>
    </source>
</evidence>
<dbReference type="AlphaFoldDB" id="A0A8H2LFL9"/>